<evidence type="ECO:0000256" key="7">
    <source>
        <dbReference type="ARBA" id="ARBA00044507"/>
    </source>
</evidence>
<dbReference type="Pfam" id="PF03841">
    <property type="entry name" value="SelA"/>
    <property type="match status" value="1"/>
</dbReference>
<dbReference type="HAMAP" id="MF_00423">
    <property type="entry name" value="SelA"/>
    <property type="match status" value="1"/>
</dbReference>
<feature type="region of interest" description="Disordered" evidence="9">
    <location>
        <begin position="1"/>
        <end position="20"/>
    </location>
</feature>
<accession>A0ABT0JT46</accession>
<dbReference type="GO" id="GO:0004125">
    <property type="term" value="F:L-seryl-tRNA(Sec) selenium transferase activity"/>
    <property type="evidence" value="ECO:0007669"/>
    <property type="project" value="UniProtKB-EC"/>
</dbReference>
<dbReference type="NCBIfam" id="TIGR00474">
    <property type="entry name" value="selA"/>
    <property type="match status" value="1"/>
</dbReference>
<evidence type="ECO:0000256" key="1">
    <source>
        <dbReference type="ARBA" id="ARBA00001933"/>
    </source>
</evidence>
<dbReference type="InterPro" id="IPR004534">
    <property type="entry name" value="SelA_trans"/>
</dbReference>
<protein>
    <recommendedName>
        <fullName evidence="8">L-seryl-tRNA(Sec) selenium transferase</fullName>
        <ecNumber evidence="8">2.9.1.1</ecNumber>
    </recommendedName>
    <alternativeName>
        <fullName evidence="8">Selenocysteine synthase</fullName>
        <shortName evidence="8">Sec synthase</shortName>
    </alternativeName>
    <alternativeName>
        <fullName evidence="8">Selenocysteinyl-tRNA(Sec) synthase</fullName>
    </alternativeName>
</protein>
<dbReference type="InterPro" id="IPR015424">
    <property type="entry name" value="PyrdxlP-dep_Trfase"/>
</dbReference>
<organism evidence="10 11">
    <name type="scientific">Frankia umida</name>
    <dbReference type="NCBI Taxonomy" id="573489"/>
    <lineage>
        <taxon>Bacteria</taxon>
        <taxon>Bacillati</taxon>
        <taxon>Actinomycetota</taxon>
        <taxon>Actinomycetes</taxon>
        <taxon>Frankiales</taxon>
        <taxon>Frankiaceae</taxon>
        <taxon>Frankia</taxon>
    </lineage>
</organism>
<dbReference type="RefSeq" id="WP_248823318.1">
    <property type="nucleotide sequence ID" value="NZ_JALKFT010000002.1"/>
</dbReference>
<comment type="caution">
    <text evidence="8">Lacks conserved residue(s) required for the propagation of feature annotation.</text>
</comment>
<sequence>MDDLASPAFGAAEDPVPAPMPRAREATGLRPVINATGILLHGALGRAPLSAAARAALDLAAGTIDLEFDLATGRRDRRGRSALAALATAVPAAAAVHIVNNEVAALVLAVAALAAGREVVVSRGELGETTDGLRLPDLLATTGARLREVGTTNRTTLGDYARAIGPQTGVVLRVHTPGYQLIGFTDRPALGDLAELCVDLGVPLVGDSGSGLLCPEPHLPTEPDVTTWLDQGVAVVLASGDRLLGGPQCGLLFGHAGLIDRMRRHPLSRAGQAGKLTLAALEATLRHEPPVRQALRTRPEHLVARAERLARWLRHAGIAASAVASRACVDESATGPAGGHALRGYDLPSAAVAVDAVIAMPLRDGQPAVLGRVEQGCCLLDLRAVPAELDPVLGAAILAAATAIGATALTDPPTAPQPIVAAATTHRSASDPSPQERPEPGREPPPARMSAIGGDPPPGGTGGGPATARKSASVGGLAPTGVRTETARLDVALPGDTLLGLEPLWIDRPYRTDAAVALAAPVSSPPVSSPPRGRPADDAARALSWSPAEPGWMFETDPLTAGCPPRGLETADMDTIESATIPHGRDSARTAPEQPTPNQPSPPQQPPDRQSP</sequence>
<evidence type="ECO:0000256" key="3">
    <source>
        <dbReference type="ARBA" id="ARBA00022679"/>
    </source>
</evidence>
<evidence type="ECO:0000313" key="10">
    <source>
        <dbReference type="EMBL" id="MCK9874711.1"/>
    </source>
</evidence>
<dbReference type="Gene3D" id="3.40.640.10">
    <property type="entry name" value="Type I PLP-dependent aspartate aminotransferase-like (Major domain)"/>
    <property type="match status" value="1"/>
</dbReference>
<comment type="caution">
    <text evidence="10">The sequence shown here is derived from an EMBL/GenBank/DDBJ whole genome shotgun (WGS) entry which is preliminary data.</text>
</comment>
<dbReference type="PANTHER" id="PTHR32328:SF0">
    <property type="entry name" value="L-SERYL-TRNA(SEC) SELENIUM TRANSFERASE"/>
    <property type="match status" value="1"/>
</dbReference>
<evidence type="ECO:0000256" key="4">
    <source>
        <dbReference type="ARBA" id="ARBA00022898"/>
    </source>
</evidence>
<dbReference type="InterPro" id="IPR015421">
    <property type="entry name" value="PyrdxlP-dep_Trfase_major"/>
</dbReference>
<keyword evidence="5 8" id="KW-0648">Protein biosynthesis</keyword>
<comment type="similarity">
    <text evidence="7 8">Belongs to the SelA family.</text>
</comment>
<dbReference type="Gene3D" id="3.90.1150.180">
    <property type="match status" value="1"/>
</dbReference>
<proteinExistence type="inferred from homology"/>
<comment type="cofactor">
    <cofactor evidence="1 8">
        <name>pyridoxal 5'-phosphate</name>
        <dbReference type="ChEBI" id="CHEBI:597326"/>
    </cofactor>
</comment>
<dbReference type="InterPro" id="IPR018319">
    <property type="entry name" value="SelA-like"/>
</dbReference>
<evidence type="ECO:0000256" key="8">
    <source>
        <dbReference type="HAMAP-Rule" id="MF_00423"/>
    </source>
</evidence>
<name>A0ABT0JT46_9ACTN</name>
<feature type="region of interest" description="Disordered" evidence="9">
    <location>
        <begin position="423"/>
        <end position="479"/>
    </location>
</feature>
<dbReference type="SUPFAM" id="SSF53383">
    <property type="entry name" value="PLP-dependent transferases"/>
    <property type="match status" value="1"/>
</dbReference>
<dbReference type="Proteomes" id="UP001201873">
    <property type="component" value="Unassembled WGS sequence"/>
</dbReference>
<keyword evidence="2 8" id="KW-0963">Cytoplasm</keyword>
<evidence type="ECO:0000256" key="6">
    <source>
        <dbReference type="ARBA" id="ARBA00023266"/>
    </source>
</evidence>
<keyword evidence="4 8" id="KW-0663">Pyridoxal phosphate</keyword>
<comment type="function">
    <text evidence="8">Converts seryl-tRNA(Sec) to selenocysteinyl-tRNA(Sec) required for selenoprotein biosynthesis.</text>
</comment>
<evidence type="ECO:0000256" key="9">
    <source>
        <dbReference type="SAM" id="MobiDB-lite"/>
    </source>
</evidence>
<keyword evidence="3 8" id="KW-0808">Transferase</keyword>
<dbReference type="PANTHER" id="PTHR32328">
    <property type="entry name" value="L-SERYL-TRNA(SEC) SELENIUM TRANSFERASE"/>
    <property type="match status" value="1"/>
</dbReference>
<comment type="subcellular location">
    <subcellularLocation>
        <location evidence="8">Cytoplasm</location>
    </subcellularLocation>
</comment>
<evidence type="ECO:0000256" key="5">
    <source>
        <dbReference type="ARBA" id="ARBA00022917"/>
    </source>
</evidence>
<comment type="pathway">
    <text evidence="8">Aminoacyl-tRNA biosynthesis; selenocysteinyl-tRNA(Sec) biosynthesis; selenocysteinyl-tRNA(Sec) from L-seryl-tRNA(Sec) (bacterial route): step 1/1.</text>
</comment>
<reference evidence="10 11" key="1">
    <citation type="submission" date="2022-04" db="EMBL/GenBank/DDBJ databases">
        <title>Genome diversity in the genus Frankia.</title>
        <authorList>
            <person name="Carlos-Shanley C."/>
            <person name="Hahn D."/>
        </authorList>
    </citation>
    <scope>NUCLEOTIDE SEQUENCE [LARGE SCALE GENOMIC DNA]</scope>
    <source>
        <strain evidence="10 11">Ag45/Mut15</strain>
    </source>
</reference>
<keyword evidence="11" id="KW-1185">Reference proteome</keyword>
<gene>
    <name evidence="8 10" type="primary">selA</name>
    <name evidence="10" type="ORF">MXD59_02755</name>
</gene>
<feature type="region of interest" description="Disordered" evidence="9">
    <location>
        <begin position="549"/>
        <end position="612"/>
    </location>
</feature>
<comment type="catalytic activity">
    <reaction evidence="8">
        <text>L-seryl-tRNA(Sec) + selenophosphate + H(+) = L-selenocysteinyl-tRNA(Sec) + phosphate</text>
        <dbReference type="Rhea" id="RHEA:22728"/>
        <dbReference type="Rhea" id="RHEA-COMP:9742"/>
        <dbReference type="Rhea" id="RHEA-COMP:9743"/>
        <dbReference type="ChEBI" id="CHEBI:15378"/>
        <dbReference type="ChEBI" id="CHEBI:16144"/>
        <dbReference type="ChEBI" id="CHEBI:43474"/>
        <dbReference type="ChEBI" id="CHEBI:78533"/>
        <dbReference type="ChEBI" id="CHEBI:78573"/>
        <dbReference type="EC" id="2.9.1.1"/>
    </reaction>
</comment>
<evidence type="ECO:0000313" key="11">
    <source>
        <dbReference type="Proteomes" id="UP001201873"/>
    </source>
</evidence>
<dbReference type="EMBL" id="JALKFT010000002">
    <property type="protein sequence ID" value="MCK9874711.1"/>
    <property type="molecule type" value="Genomic_DNA"/>
</dbReference>
<keyword evidence="6 8" id="KW-0711">Selenium</keyword>
<feature type="compositionally biased region" description="Pro residues" evidence="9">
    <location>
        <begin position="594"/>
        <end position="606"/>
    </location>
</feature>
<evidence type="ECO:0000256" key="2">
    <source>
        <dbReference type="ARBA" id="ARBA00022490"/>
    </source>
</evidence>
<dbReference type="EC" id="2.9.1.1" evidence="8"/>